<dbReference type="EC" id="2.7.13.3" evidence="3"/>
<dbReference type="InterPro" id="IPR029016">
    <property type="entry name" value="GAF-like_dom_sf"/>
</dbReference>
<dbReference type="GO" id="GO:0006355">
    <property type="term" value="P:regulation of DNA-templated transcription"/>
    <property type="evidence" value="ECO:0007669"/>
    <property type="project" value="InterPro"/>
</dbReference>
<dbReference type="InterPro" id="IPR001610">
    <property type="entry name" value="PAC"/>
</dbReference>
<dbReference type="InterPro" id="IPR013767">
    <property type="entry name" value="PAS_fold"/>
</dbReference>
<dbReference type="PROSITE" id="PS50839">
    <property type="entry name" value="CHASE"/>
    <property type="match status" value="1"/>
</dbReference>
<comment type="caution">
    <text evidence="15">The sequence shown here is derived from an EMBL/GenBank/DDBJ whole genome shotgun (WGS) entry which is preliminary data.</text>
</comment>
<feature type="domain" description="PAS" evidence="12">
    <location>
        <begin position="348"/>
        <end position="393"/>
    </location>
</feature>
<keyword evidence="5" id="KW-0808">Transferase</keyword>
<dbReference type="InterPro" id="IPR005467">
    <property type="entry name" value="His_kinase_dom"/>
</dbReference>
<dbReference type="GO" id="GO:0000156">
    <property type="term" value="F:phosphorelay response regulator activity"/>
    <property type="evidence" value="ECO:0007669"/>
    <property type="project" value="TreeGrafter"/>
</dbReference>
<evidence type="ECO:0000259" key="14">
    <source>
        <dbReference type="PROSITE" id="PS50839"/>
    </source>
</evidence>
<dbReference type="InterPro" id="IPR004358">
    <property type="entry name" value="Sig_transdc_His_kin-like_C"/>
</dbReference>
<dbReference type="SMART" id="SM00388">
    <property type="entry name" value="HisKA"/>
    <property type="match status" value="1"/>
</dbReference>
<comment type="subcellular location">
    <subcellularLocation>
        <location evidence="2">Membrane</location>
    </subcellularLocation>
</comment>
<dbReference type="InterPro" id="IPR000700">
    <property type="entry name" value="PAS-assoc_C"/>
</dbReference>
<dbReference type="FunFam" id="1.10.287.130:FF:000070">
    <property type="entry name" value="Histidine kinase sensor protein"/>
    <property type="match status" value="1"/>
</dbReference>
<dbReference type="Pfam" id="PF00989">
    <property type="entry name" value="PAS"/>
    <property type="match status" value="1"/>
</dbReference>
<dbReference type="NCBIfam" id="TIGR00229">
    <property type="entry name" value="sensory_box"/>
    <property type="match status" value="2"/>
</dbReference>
<feature type="coiled-coil region" evidence="10">
    <location>
        <begin position="726"/>
        <end position="764"/>
    </location>
</feature>
<dbReference type="PANTHER" id="PTHR42878:SF15">
    <property type="entry name" value="BACTERIOPHYTOCHROME"/>
    <property type="match status" value="1"/>
</dbReference>
<evidence type="ECO:0000313" key="16">
    <source>
        <dbReference type="Proteomes" id="UP000248326"/>
    </source>
</evidence>
<dbReference type="Proteomes" id="UP000248326">
    <property type="component" value="Unassembled WGS sequence"/>
</dbReference>
<dbReference type="EMBL" id="QJSX01000001">
    <property type="protein sequence ID" value="PYE56626.1"/>
    <property type="molecule type" value="Genomic_DNA"/>
</dbReference>
<accession>A0A318STR7</accession>
<dbReference type="SMART" id="SM00387">
    <property type="entry name" value="HATPase_c"/>
    <property type="match status" value="1"/>
</dbReference>
<feature type="domain" description="PAS" evidence="12">
    <location>
        <begin position="463"/>
        <end position="499"/>
    </location>
</feature>
<dbReference type="Pfam" id="PF08447">
    <property type="entry name" value="PAS_3"/>
    <property type="match status" value="1"/>
</dbReference>
<dbReference type="GO" id="GO:0030295">
    <property type="term" value="F:protein kinase activator activity"/>
    <property type="evidence" value="ECO:0007669"/>
    <property type="project" value="TreeGrafter"/>
</dbReference>
<feature type="domain" description="CHASE" evidence="14">
    <location>
        <begin position="76"/>
        <end position="243"/>
    </location>
</feature>
<dbReference type="InterPro" id="IPR006189">
    <property type="entry name" value="CHASE_dom"/>
</dbReference>
<evidence type="ECO:0000256" key="2">
    <source>
        <dbReference type="ARBA" id="ARBA00004370"/>
    </source>
</evidence>
<evidence type="ECO:0000256" key="9">
    <source>
        <dbReference type="ARBA" id="ARBA00023136"/>
    </source>
</evidence>
<dbReference type="PROSITE" id="PS50109">
    <property type="entry name" value="HIS_KIN"/>
    <property type="match status" value="1"/>
</dbReference>
<dbReference type="Pfam" id="PF02518">
    <property type="entry name" value="HATPase_c"/>
    <property type="match status" value="1"/>
</dbReference>
<dbReference type="SUPFAM" id="SSF47384">
    <property type="entry name" value="Homodimeric domain of signal transducing histidine kinase"/>
    <property type="match status" value="1"/>
</dbReference>
<sequence>MTNAALPRRARFSPAYVVLLLVLLLTAFSTWFVQQLVVGQQRTQFLREVDTATLQIQERLDGYVQVMRSTRGLWSMYANVSRDDFARFVDALELERNYPGIQGLGFAQYVRPASQEAFEQQLRREGALNFAIRPGAPFDFAVPVTYLEPRDSANQYALGYDMASERARRAAIEQARDTGDVSATGRVTLVQEDRKQAPQNGFLIYIPIYRDNFSLRTLAERRAAILGFVYAPFRVGDFLNAALGVRSNSLRVTVRDPSGTLFGAVPNNVTFGADRSVAIAGRTWNLAFSAPSGFGRGPLSLTPWFILVLGFLIALFAFIGTQTQVSARRRAEELSVRLARSRESLDKSRAEFESIFRAMHDAAILADASGRVRLSNDASVRTFGYSSGELQGQPVRRLYAEDPGDFDAAESVSASFERKDGTRFVGELQRSEVRGMGGELLGQLEVVRDMTERLAAERAVRESETRYRSLVEGMPQIVWLAGPDGRVTYFNRRWDEYVGPQRAPQGFAPDVLHPDDREAFRVNWERAVSTRRPFEGEYRLRSVGGEYRTFMARATSVLSPEGGVLEWIGILTDVEDEVYAEAAASLLADVSRLLARPLGETRDVSEILRLLVERMFESASLWTLDGGEYAMTRAAKPHVNLEGVERSMASTEAFVERVLTTGQSEVWPQDDLLLELGLGGAVALPLVARGERPFGVLLLGVRGTPDDRDLELAHEIAARLATALDNERLFVQAREAERAVKDLNATLEARVEQRTRELQEANRELEAFSYSVSHDLRTPLRHVVGFGDLLTKEAESQLGPKGKRYLGIMVDAATRMSALIDDLLNFSRMGRTEMRAAPVRLDKVLAEARAELAPDLAERRVTWDVESLPTVVGDGNLLKLVFTNLFSNALKYSRGREESVIRVRWYEENDEAVISISDNGVGFDERFADKLFGVFQRLHRAEEFEGTGIGLANVRRIVTRHGGRVWAESRLGEGATFYFSLPLERQPQEGTMNS</sequence>
<comment type="catalytic activity">
    <reaction evidence="1">
        <text>ATP + protein L-histidine = ADP + protein N-phospho-L-histidine.</text>
        <dbReference type="EC" id="2.7.13.3"/>
    </reaction>
</comment>
<evidence type="ECO:0000256" key="1">
    <source>
        <dbReference type="ARBA" id="ARBA00000085"/>
    </source>
</evidence>
<evidence type="ECO:0000313" key="15">
    <source>
        <dbReference type="EMBL" id="PYE56626.1"/>
    </source>
</evidence>
<dbReference type="SMART" id="SM01079">
    <property type="entry name" value="CHASE"/>
    <property type="match status" value="1"/>
</dbReference>
<dbReference type="InterPro" id="IPR013655">
    <property type="entry name" value="PAS_fold_3"/>
</dbReference>
<dbReference type="Pfam" id="PF03924">
    <property type="entry name" value="CHASE"/>
    <property type="match status" value="1"/>
</dbReference>
<dbReference type="GO" id="GO:0016020">
    <property type="term" value="C:membrane"/>
    <property type="evidence" value="ECO:0007669"/>
    <property type="project" value="UniProtKB-SubCell"/>
</dbReference>
<evidence type="ECO:0000256" key="3">
    <source>
        <dbReference type="ARBA" id="ARBA00012438"/>
    </source>
</evidence>
<dbReference type="InterPro" id="IPR036097">
    <property type="entry name" value="HisK_dim/P_sf"/>
</dbReference>
<keyword evidence="4" id="KW-0597">Phosphoprotein</keyword>
<dbReference type="PRINTS" id="PR00344">
    <property type="entry name" value="BCTRLSENSOR"/>
</dbReference>
<evidence type="ECO:0000259" key="13">
    <source>
        <dbReference type="PROSITE" id="PS50113"/>
    </source>
</evidence>
<keyword evidence="8" id="KW-1133">Transmembrane helix</keyword>
<evidence type="ECO:0000259" key="12">
    <source>
        <dbReference type="PROSITE" id="PS50112"/>
    </source>
</evidence>
<dbReference type="InterPro" id="IPR003594">
    <property type="entry name" value="HATPase_dom"/>
</dbReference>
<dbReference type="RefSeq" id="WP_245900568.1">
    <property type="nucleotide sequence ID" value="NZ_QJSX01000001.1"/>
</dbReference>
<dbReference type="AlphaFoldDB" id="A0A318STR7"/>
<reference evidence="15 16" key="1">
    <citation type="submission" date="2018-06" db="EMBL/GenBank/DDBJ databases">
        <title>Genomic Encyclopedia of Type Strains, Phase IV (KMG-IV): sequencing the most valuable type-strain genomes for metagenomic binning, comparative biology and taxonomic classification.</title>
        <authorList>
            <person name="Goeker M."/>
        </authorList>
    </citation>
    <scope>NUCLEOTIDE SEQUENCE [LARGE SCALE GENOMIC DNA]</scope>
    <source>
        <strain evidence="15 16">DSM 18048</strain>
    </source>
</reference>
<dbReference type="GO" id="GO:0000155">
    <property type="term" value="F:phosphorelay sensor kinase activity"/>
    <property type="evidence" value="ECO:0007669"/>
    <property type="project" value="InterPro"/>
</dbReference>
<dbReference type="InterPro" id="IPR003018">
    <property type="entry name" value="GAF"/>
</dbReference>
<evidence type="ECO:0000256" key="6">
    <source>
        <dbReference type="ARBA" id="ARBA00022692"/>
    </source>
</evidence>
<dbReference type="Gene3D" id="3.30.565.10">
    <property type="entry name" value="Histidine kinase-like ATPase, C-terminal domain"/>
    <property type="match status" value="1"/>
</dbReference>
<dbReference type="Pfam" id="PF13185">
    <property type="entry name" value="GAF_2"/>
    <property type="match status" value="1"/>
</dbReference>
<proteinExistence type="predicted"/>
<dbReference type="GO" id="GO:0007234">
    <property type="term" value="P:osmosensory signaling via phosphorelay pathway"/>
    <property type="evidence" value="ECO:0007669"/>
    <property type="project" value="TreeGrafter"/>
</dbReference>
<feature type="domain" description="PAC" evidence="13">
    <location>
        <begin position="410"/>
        <end position="462"/>
    </location>
</feature>
<dbReference type="SUPFAM" id="SSF55785">
    <property type="entry name" value="PYP-like sensor domain (PAS domain)"/>
    <property type="match status" value="2"/>
</dbReference>
<dbReference type="SMART" id="SM00086">
    <property type="entry name" value="PAC"/>
    <property type="match status" value="2"/>
</dbReference>
<evidence type="ECO:0000256" key="10">
    <source>
        <dbReference type="SAM" id="Coils"/>
    </source>
</evidence>
<organism evidence="15 16">
    <name type="scientific">Deinococcus yavapaiensis KR-236</name>
    <dbReference type="NCBI Taxonomy" id="694435"/>
    <lineage>
        <taxon>Bacteria</taxon>
        <taxon>Thermotogati</taxon>
        <taxon>Deinococcota</taxon>
        <taxon>Deinococci</taxon>
        <taxon>Deinococcales</taxon>
        <taxon>Deinococcaceae</taxon>
        <taxon>Deinococcus</taxon>
    </lineage>
</organism>
<dbReference type="InterPro" id="IPR042240">
    <property type="entry name" value="CHASE_sf"/>
</dbReference>
<dbReference type="SUPFAM" id="SSF55874">
    <property type="entry name" value="ATPase domain of HSP90 chaperone/DNA topoisomerase II/histidine kinase"/>
    <property type="match status" value="1"/>
</dbReference>
<dbReference type="FunFam" id="3.30.450.20:FF:000099">
    <property type="entry name" value="Sensory box sensor histidine kinase"/>
    <property type="match status" value="1"/>
</dbReference>
<feature type="domain" description="Histidine kinase" evidence="11">
    <location>
        <begin position="771"/>
        <end position="985"/>
    </location>
</feature>
<keyword evidence="16" id="KW-1185">Reference proteome</keyword>
<keyword evidence="7" id="KW-0418">Kinase</keyword>
<dbReference type="InterPro" id="IPR050351">
    <property type="entry name" value="BphY/WalK/GraS-like"/>
</dbReference>
<name>A0A318STR7_9DEIO</name>
<dbReference type="Gene3D" id="3.30.450.350">
    <property type="entry name" value="CHASE domain"/>
    <property type="match status" value="1"/>
</dbReference>
<evidence type="ECO:0000256" key="8">
    <source>
        <dbReference type="ARBA" id="ARBA00022989"/>
    </source>
</evidence>
<evidence type="ECO:0000256" key="5">
    <source>
        <dbReference type="ARBA" id="ARBA00022679"/>
    </source>
</evidence>
<keyword evidence="6" id="KW-0812">Transmembrane</keyword>
<dbReference type="CDD" id="cd00130">
    <property type="entry name" value="PAS"/>
    <property type="match status" value="2"/>
</dbReference>
<dbReference type="PROSITE" id="PS50112">
    <property type="entry name" value="PAS"/>
    <property type="match status" value="2"/>
</dbReference>
<dbReference type="InterPro" id="IPR036890">
    <property type="entry name" value="HATPase_C_sf"/>
</dbReference>
<dbReference type="SUPFAM" id="SSF55781">
    <property type="entry name" value="GAF domain-like"/>
    <property type="match status" value="1"/>
</dbReference>
<evidence type="ECO:0000256" key="4">
    <source>
        <dbReference type="ARBA" id="ARBA00022553"/>
    </source>
</evidence>
<gene>
    <name evidence="15" type="ORF">DES52_101431</name>
</gene>
<dbReference type="PANTHER" id="PTHR42878">
    <property type="entry name" value="TWO-COMPONENT HISTIDINE KINASE"/>
    <property type="match status" value="1"/>
</dbReference>
<dbReference type="Gene3D" id="1.10.287.130">
    <property type="match status" value="1"/>
</dbReference>
<dbReference type="Gene3D" id="3.30.450.40">
    <property type="match status" value="1"/>
</dbReference>
<dbReference type="InterPro" id="IPR003661">
    <property type="entry name" value="HisK_dim/P_dom"/>
</dbReference>
<protein>
    <recommendedName>
        <fullName evidence="3">histidine kinase</fullName>
        <ecNumber evidence="3">2.7.13.3</ecNumber>
    </recommendedName>
</protein>
<dbReference type="InterPro" id="IPR000014">
    <property type="entry name" value="PAS"/>
</dbReference>
<dbReference type="CDD" id="cd00082">
    <property type="entry name" value="HisKA"/>
    <property type="match status" value="1"/>
</dbReference>
<evidence type="ECO:0000259" key="11">
    <source>
        <dbReference type="PROSITE" id="PS50109"/>
    </source>
</evidence>
<dbReference type="SMART" id="SM00091">
    <property type="entry name" value="PAS"/>
    <property type="match status" value="2"/>
</dbReference>
<keyword evidence="10" id="KW-0175">Coiled coil</keyword>
<dbReference type="PROSITE" id="PS50113">
    <property type="entry name" value="PAC"/>
    <property type="match status" value="1"/>
</dbReference>
<dbReference type="Pfam" id="PF00512">
    <property type="entry name" value="HisKA"/>
    <property type="match status" value="1"/>
</dbReference>
<keyword evidence="9" id="KW-0472">Membrane</keyword>
<dbReference type="FunFam" id="3.30.565.10:FF:000006">
    <property type="entry name" value="Sensor histidine kinase WalK"/>
    <property type="match status" value="1"/>
</dbReference>
<evidence type="ECO:0000256" key="7">
    <source>
        <dbReference type="ARBA" id="ARBA00022777"/>
    </source>
</evidence>
<dbReference type="Gene3D" id="3.30.450.20">
    <property type="entry name" value="PAS domain"/>
    <property type="match status" value="2"/>
</dbReference>
<dbReference type="InterPro" id="IPR035965">
    <property type="entry name" value="PAS-like_dom_sf"/>
</dbReference>